<dbReference type="AlphaFoldDB" id="A0A915KE14"/>
<dbReference type="Proteomes" id="UP000887565">
    <property type="component" value="Unplaced"/>
</dbReference>
<sequence length="89" mass="10718">MQYKFSQTSLEEKNAHVKEIAVLRCQLVPWIDCKRKKMLACNAWSSPALDLFAFLHSKTHLNRVVDQIYEQRLQYDQYNPRWCPYDLVR</sequence>
<evidence type="ECO:0000313" key="1">
    <source>
        <dbReference type="Proteomes" id="UP000887565"/>
    </source>
</evidence>
<proteinExistence type="predicted"/>
<organism evidence="1 2">
    <name type="scientific">Romanomermis culicivorax</name>
    <name type="common">Nematode worm</name>
    <dbReference type="NCBI Taxonomy" id="13658"/>
    <lineage>
        <taxon>Eukaryota</taxon>
        <taxon>Metazoa</taxon>
        <taxon>Ecdysozoa</taxon>
        <taxon>Nematoda</taxon>
        <taxon>Enoplea</taxon>
        <taxon>Dorylaimia</taxon>
        <taxon>Mermithida</taxon>
        <taxon>Mermithoidea</taxon>
        <taxon>Mermithidae</taxon>
        <taxon>Romanomermis</taxon>
    </lineage>
</organism>
<reference evidence="2" key="1">
    <citation type="submission" date="2022-11" db="UniProtKB">
        <authorList>
            <consortium name="WormBaseParasite"/>
        </authorList>
    </citation>
    <scope>IDENTIFICATION</scope>
</reference>
<accession>A0A915KE14</accession>
<evidence type="ECO:0000313" key="2">
    <source>
        <dbReference type="WBParaSite" id="nRc.2.0.1.t36947-RA"/>
    </source>
</evidence>
<keyword evidence="1" id="KW-1185">Reference proteome</keyword>
<dbReference type="WBParaSite" id="nRc.2.0.1.t36947-RA">
    <property type="protein sequence ID" value="nRc.2.0.1.t36947-RA"/>
    <property type="gene ID" value="nRc.2.0.1.g36947"/>
</dbReference>
<protein>
    <submittedName>
        <fullName evidence="2">Uncharacterized protein</fullName>
    </submittedName>
</protein>
<name>A0A915KE14_ROMCU</name>